<protein>
    <submittedName>
        <fullName evidence="6">Uncharacterized protein</fullName>
    </submittedName>
</protein>
<dbReference type="STRING" id="188937.MA_2239"/>
<dbReference type="Proteomes" id="UP000002487">
    <property type="component" value="Chromosome"/>
</dbReference>
<evidence type="ECO:0000256" key="1">
    <source>
        <dbReference type="ARBA" id="ARBA00004496"/>
    </source>
</evidence>
<evidence type="ECO:0000256" key="3">
    <source>
        <dbReference type="ARBA" id="ARBA00022737"/>
    </source>
</evidence>
<reference evidence="6 7" key="1">
    <citation type="journal article" date="2002" name="Genome Res.">
        <title>The genome of Methanosarcina acetivorans reveals extensive metabolic and physiological diversity.</title>
        <authorList>
            <person name="Galagan J.E."/>
            <person name="Nusbaum C."/>
            <person name="Roy A."/>
            <person name="Endrizzi M.G."/>
            <person name="Macdonald P."/>
            <person name="FitzHugh W."/>
            <person name="Calvo S."/>
            <person name="Engels R."/>
            <person name="Smirnov S."/>
            <person name="Atnoor D."/>
            <person name="Brown A."/>
            <person name="Allen N."/>
            <person name="Naylor J."/>
            <person name="Stange-Thomann N."/>
            <person name="DeArellano K."/>
            <person name="Johnson R."/>
            <person name="Linton L."/>
            <person name="McEwan P."/>
            <person name="McKernan K."/>
            <person name="Talamas J."/>
            <person name="Tirrell A."/>
            <person name="Ye W."/>
            <person name="Zimmer A."/>
            <person name="Barber R.D."/>
            <person name="Cann I."/>
            <person name="Graham D.E."/>
            <person name="Grahame D.A."/>
            <person name="Guss A."/>
            <person name="Hedderich R."/>
            <person name="Ingram-Smith C."/>
            <person name="Kuettner C.H."/>
            <person name="Krzycki J.A."/>
            <person name="Leigh J.A."/>
            <person name="Li W."/>
            <person name="Liu J."/>
            <person name="Mukhopadhyay B."/>
            <person name="Reeve J.N."/>
            <person name="Smith K."/>
            <person name="Springer T.A."/>
            <person name="Umayam L.A."/>
            <person name="White O."/>
            <person name="White R.H."/>
            <person name="de Macario E.C."/>
            <person name="Ferry J.G."/>
            <person name="Jarrell K.F."/>
            <person name="Jing H."/>
            <person name="Macario A.J.L."/>
            <person name="Paulsen I."/>
            <person name="Pritchett M."/>
            <person name="Sowers K.R."/>
            <person name="Swanson R.V."/>
            <person name="Zinder S.H."/>
            <person name="Lander E."/>
            <person name="Metcalf W.W."/>
            <person name="Birren B."/>
        </authorList>
    </citation>
    <scope>NUCLEOTIDE SEQUENCE [LARGE SCALE GENOMIC DNA]</scope>
    <source>
        <strain evidence="7">ATCC 35395 / DSM 2834 / JCM 12185 / C2A</strain>
    </source>
</reference>
<dbReference type="SUPFAM" id="SSF52540">
    <property type="entry name" value="P-loop containing nucleoside triphosphate hydrolases"/>
    <property type="match status" value="1"/>
</dbReference>
<dbReference type="SUPFAM" id="SSF48452">
    <property type="entry name" value="TPR-like"/>
    <property type="match status" value="2"/>
</dbReference>
<feature type="repeat" description="TPR" evidence="5">
    <location>
        <begin position="501"/>
        <end position="534"/>
    </location>
</feature>
<feature type="repeat" description="TPR" evidence="5">
    <location>
        <begin position="541"/>
        <end position="574"/>
    </location>
</feature>
<dbReference type="InterPro" id="IPR027417">
    <property type="entry name" value="P-loop_NTPase"/>
</dbReference>
<feature type="repeat" description="TPR" evidence="5">
    <location>
        <begin position="581"/>
        <end position="614"/>
    </location>
</feature>
<dbReference type="InterPro" id="IPR011990">
    <property type="entry name" value="TPR-like_helical_dom_sf"/>
</dbReference>
<dbReference type="InParanoid" id="Q8TNP4"/>
<dbReference type="PROSITE" id="PS50005">
    <property type="entry name" value="TPR"/>
    <property type="match status" value="6"/>
</dbReference>
<comment type="subcellular location">
    <subcellularLocation>
        <location evidence="1">Cytoplasm</location>
    </subcellularLocation>
</comment>
<dbReference type="PANTHER" id="PTHR46630:SF1">
    <property type="entry name" value="TETRATRICOPEPTIDE REPEAT PROTEIN 29"/>
    <property type="match status" value="1"/>
</dbReference>
<keyword evidence="4 5" id="KW-0802">TPR repeat</keyword>
<dbReference type="GO" id="GO:0005737">
    <property type="term" value="C:cytoplasm"/>
    <property type="evidence" value="ECO:0007669"/>
    <property type="project" value="UniProtKB-SubCell"/>
</dbReference>
<evidence type="ECO:0000256" key="5">
    <source>
        <dbReference type="PROSITE-ProRule" id="PRU00339"/>
    </source>
</evidence>
<dbReference type="Pfam" id="PF13374">
    <property type="entry name" value="TPR_10"/>
    <property type="match status" value="1"/>
</dbReference>
<dbReference type="EnsemblBacteria" id="AAM05634">
    <property type="protein sequence ID" value="AAM05634"/>
    <property type="gene ID" value="MA_2239"/>
</dbReference>
<feature type="repeat" description="TPR" evidence="5">
    <location>
        <begin position="341"/>
        <end position="374"/>
    </location>
</feature>
<dbReference type="PhylomeDB" id="Q8TNP4"/>
<accession>Q8TNP4</accession>
<feature type="repeat" description="TPR" evidence="5">
    <location>
        <begin position="381"/>
        <end position="414"/>
    </location>
</feature>
<dbReference type="KEGG" id="mac:MA_2239"/>
<feature type="repeat" description="TPR" evidence="5">
    <location>
        <begin position="421"/>
        <end position="454"/>
    </location>
</feature>
<gene>
    <name evidence="6" type="ordered locus">MA_2239</name>
</gene>
<dbReference type="SMART" id="SM00028">
    <property type="entry name" value="TPR"/>
    <property type="match status" value="8"/>
</dbReference>
<dbReference type="HOGENOM" id="CLU_012727_0_0_2"/>
<dbReference type="EMBL" id="AE010299">
    <property type="protein sequence ID" value="AAM05634.1"/>
    <property type="molecule type" value="Genomic_DNA"/>
</dbReference>
<dbReference type="Pfam" id="PF13424">
    <property type="entry name" value="TPR_12"/>
    <property type="match status" value="3"/>
</dbReference>
<dbReference type="InterPro" id="IPR051476">
    <property type="entry name" value="Bac_ResReg_Asp_Phosphatase"/>
</dbReference>
<keyword evidence="3" id="KW-0677">Repeat</keyword>
<dbReference type="Gene3D" id="1.25.40.10">
    <property type="entry name" value="Tetratricopeptide repeat domain"/>
    <property type="match status" value="2"/>
</dbReference>
<evidence type="ECO:0000313" key="7">
    <source>
        <dbReference type="Proteomes" id="UP000002487"/>
    </source>
</evidence>
<evidence type="ECO:0000313" key="6">
    <source>
        <dbReference type="EMBL" id="AAM05634.1"/>
    </source>
</evidence>
<sequence>MNAPEIAAFKAERREPDKTDVDKLTGELDIRSEIWLIFDDLSTILEDQHFADKGVELLFSSLRYNTHNAKIIVTSRIVPIFENGESLIDVVEDEEKQNLKGLRKDYAVDYLVSNGLDKVEHEKLEELATGVDGHPLALKLLVELVKEFGVKDTLEDLSMYQESKDDTIKKARRLFDKLAGEEKELLESISVYREPVDMKGLREMFTLNTPKNAVKKLTDKSLLENDHNGSYWLHPLVQEFSYKDLKNKKEAHILAVKYCLSLPLPENPTKKGDVQPLIEAHYHTCAAKEYDAAAEIIFHFKLYEMLERWGNYNTLIELYEGVLPKSHFEDEPLLKNKEFHISILGNLGNVYTVLNEGKKAIQYHEKVVELNKGATNKFNEIISISNIGLFYFQQGMMKKAIECFEQTLKISNHDNQKGISGANLGNIGLVYLQIGEPKKAIQYFEKSLPLLKEANDKRREGANLGHMGMAYLQLNEAKEAVQCIQQSMYIAEEINDKRSIGNCFGNMGIIHSFFGEMKEALESYEQALSIAKEIDDRCNLGNWLGNKGRVYFDSGEIEKAIEFYKHALRIAKEINDVVREGLWIENLGQAFSYQGEFKKAIEYYEQALKISREIGNISAEGNLLENMGLAYYSLGEPRKAIEFLKESLAIRKAIEDPKIIGFCEQKLKELKGYDE</sequence>
<name>Q8TNP4_METAC</name>
<dbReference type="GeneID" id="1474127"/>
<keyword evidence="2" id="KW-0963">Cytoplasm</keyword>
<dbReference type="AlphaFoldDB" id="Q8TNP4"/>
<dbReference type="PANTHER" id="PTHR46630">
    <property type="entry name" value="TETRATRICOPEPTIDE REPEAT PROTEIN 29"/>
    <property type="match status" value="1"/>
</dbReference>
<evidence type="ECO:0000256" key="2">
    <source>
        <dbReference type="ARBA" id="ARBA00022490"/>
    </source>
</evidence>
<keyword evidence="7" id="KW-1185">Reference proteome</keyword>
<organism evidence="6 7">
    <name type="scientific">Methanosarcina acetivorans (strain ATCC 35395 / DSM 2834 / JCM 12185 / C2A)</name>
    <dbReference type="NCBI Taxonomy" id="188937"/>
    <lineage>
        <taxon>Archaea</taxon>
        <taxon>Methanobacteriati</taxon>
        <taxon>Methanobacteriota</taxon>
        <taxon>Stenosarchaea group</taxon>
        <taxon>Methanomicrobia</taxon>
        <taxon>Methanosarcinales</taxon>
        <taxon>Methanosarcinaceae</taxon>
        <taxon>Methanosarcina</taxon>
    </lineage>
</organism>
<evidence type="ECO:0000256" key="4">
    <source>
        <dbReference type="ARBA" id="ARBA00022803"/>
    </source>
</evidence>
<dbReference type="OrthoDB" id="137714at2157"/>
<proteinExistence type="predicted"/>
<dbReference type="RefSeq" id="WP_011022220.1">
    <property type="nucleotide sequence ID" value="NC_003552.1"/>
</dbReference>
<dbReference type="InterPro" id="IPR019734">
    <property type="entry name" value="TPR_rpt"/>
</dbReference>